<dbReference type="InterPro" id="IPR003594">
    <property type="entry name" value="HATPase_dom"/>
</dbReference>
<keyword evidence="1" id="KW-0418">Kinase</keyword>
<dbReference type="RefSeq" id="WP_255310328.1">
    <property type="nucleotide sequence ID" value="NZ_JASJUS010000003.1"/>
</dbReference>
<evidence type="ECO:0000259" key="2">
    <source>
        <dbReference type="Pfam" id="PF13581"/>
    </source>
</evidence>
<keyword evidence="1" id="KW-0808">Transferase</keyword>
<evidence type="ECO:0000313" key="4">
    <source>
        <dbReference type="Proteomes" id="UP001241926"/>
    </source>
</evidence>
<evidence type="ECO:0000256" key="1">
    <source>
        <dbReference type="ARBA" id="ARBA00022527"/>
    </source>
</evidence>
<accession>A0ABT7ITC9</accession>
<dbReference type="Pfam" id="PF13581">
    <property type="entry name" value="HATPase_c_2"/>
    <property type="match status" value="1"/>
</dbReference>
<dbReference type="InterPro" id="IPR036890">
    <property type="entry name" value="HATPase_C_sf"/>
</dbReference>
<organism evidence="3 4">
    <name type="scientific">Streptomyces fuscus</name>
    <dbReference type="NCBI Taxonomy" id="3048495"/>
    <lineage>
        <taxon>Bacteria</taxon>
        <taxon>Bacillati</taxon>
        <taxon>Actinomycetota</taxon>
        <taxon>Actinomycetes</taxon>
        <taxon>Kitasatosporales</taxon>
        <taxon>Streptomycetaceae</taxon>
        <taxon>Streptomyces</taxon>
    </lineage>
</organism>
<dbReference type="SUPFAM" id="SSF55874">
    <property type="entry name" value="ATPase domain of HSP90 chaperone/DNA topoisomerase II/histidine kinase"/>
    <property type="match status" value="1"/>
</dbReference>
<keyword evidence="4" id="KW-1185">Reference proteome</keyword>
<dbReference type="GO" id="GO:0005524">
    <property type="term" value="F:ATP binding"/>
    <property type="evidence" value="ECO:0007669"/>
    <property type="project" value="UniProtKB-KW"/>
</dbReference>
<keyword evidence="1" id="KW-0723">Serine/threonine-protein kinase</keyword>
<feature type="domain" description="Histidine kinase/HSP90-like ATPase" evidence="2">
    <location>
        <begin position="24"/>
        <end position="131"/>
    </location>
</feature>
<dbReference type="PANTHER" id="PTHR35526:SF3">
    <property type="entry name" value="ANTI-SIGMA-F FACTOR RSBW"/>
    <property type="match status" value="1"/>
</dbReference>
<dbReference type="EMBL" id="JASJUS010000003">
    <property type="protein sequence ID" value="MDL2075841.1"/>
    <property type="molecule type" value="Genomic_DNA"/>
</dbReference>
<dbReference type="Proteomes" id="UP001241926">
    <property type="component" value="Unassembled WGS sequence"/>
</dbReference>
<dbReference type="InterPro" id="IPR050267">
    <property type="entry name" value="Anti-sigma-factor_SerPK"/>
</dbReference>
<dbReference type="Gene3D" id="3.30.565.10">
    <property type="entry name" value="Histidine kinase-like ATPase, C-terminal domain"/>
    <property type="match status" value="1"/>
</dbReference>
<sequence length="143" mass="15397">MTMAVARSKVTGASDCTLELPCIPESVGRARALVSSVLNAWGVDGDLADDGEVIVSELLANVVEHTETPLAEVTIERQGDRFIRIGVSDQSHTAPQVKTPDDEGESGRGLRLVATLSLRWGYDTHRWGKVTWALIAAQARSSK</sequence>
<keyword evidence="3" id="KW-0547">Nucleotide-binding</keyword>
<dbReference type="CDD" id="cd16936">
    <property type="entry name" value="HATPase_RsbW-like"/>
    <property type="match status" value="1"/>
</dbReference>
<proteinExistence type="predicted"/>
<comment type="caution">
    <text evidence="3">The sequence shown here is derived from an EMBL/GenBank/DDBJ whole genome shotgun (WGS) entry which is preliminary data.</text>
</comment>
<gene>
    <name evidence="3" type="ORF">QNN03_05260</name>
</gene>
<keyword evidence="3" id="KW-0067">ATP-binding</keyword>
<reference evidence="3 4" key="1">
    <citation type="submission" date="2023-05" db="EMBL/GenBank/DDBJ databases">
        <title>Streptomyces fuscus sp. nov., a brown-black pigment producing actinomyces isolated from dry sand of Sea duck farm.</title>
        <authorList>
            <person name="Xie J."/>
            <person name="Shen N."/>
        </authorList>
    </citation>
    <scope>NUCLEOTIDE SEQUENCE [LARGE SCALE GENOMIC DNA]</scope>
    <source>
        <strain evidence="3 4">GXMU-J15</strain>
    </source>
</reference>
<protein>
    <submittedName>
        <fullName evidence="3">ATP-binding protein</fullName>
    </submittedName>
</protein>
<dbReference type="PANTHER" id="PTHR35526">
    <property type="entry name" value="ANTI-SIGMA-F FACTOR RSBW-RELATED"/>
    <property type="match status" value="1"/>
</dbReference>
<evidence type="ECO:0000313" key="3">
    <source>
        <dbReference type="EMBL" id="MDL2075841.1"/>
    </source>
</evidence>
<name>A0ABT7ITC9_9ACTN</name>